<dbReference type="AlphaFoldDB" id="E9GK83"/>
<evidence type="ECO:0000313" key="2">
    <source>
        <dbReference type="Proteomes" id="UP000000305"/>
    </source>
</evidence>
<dbReference type="KEGG" id="dpx:DAPPUDRAFT_103770"/>
<reference evidence="1 2" key="1">
    <citation type="journal article" date="2011" name="Science">
        <title>The ecoresponsive genome of Daphnia pulex.</title>
        <authorList>
            <person name="Colbourne J.K."/>
            <person name="Pfrender M.E."/>
            <person name="Gilbert D."/>
            <person name="Thomas W.K."/>
            <person name="Tucker A."/>
            <person name="Oakley T.H."/>
            <person name="Tokishita S."/>
            <person name="Aerts A."/>
            <person name="Arnold G.J."/>
            <person name="Basu M.K."/>
            <person name="Bauer D.J."/>
            <person name="Caceres C.E."/>
            <person name="Carmel L."/>
            <person name="Casola C."/>
            <person name="Choi J.H."/>
            <person name="Detter J.C."/>
            <person name="Dong Q."/>
            <person name="Dusheyko S."/>
            <person name="Eads B.D."/>
            <person name="Frohlich T."/>
            <person name="Geiler-Samerotte K.A."/>
            <person name="Gerlach D."/>
            <person name="Hatcher P."/>
            <person name="Jogdeo S."/>
            <person name="Krijgsveld J."/>
            <person name="Kriventseva E.V."/>
            <person name="Kultz D."/>
            <person name="Laforsch C."/>
            <person name="Lindquist E."/>
            <person name="Lopez J."/>
            <person name="Manak J.R."/>
            <person name="Muller J."/>
            <person name="Pangilinan J."/>
            <person name="Patwardhan R.P."/>
            <person name="Pitluck S."/>
            <person name="Pritham E.J."/>
            <person name="Rechtsteiner A."/>
            <person name="Rho M."/>
            <person name="Rogozin I.B."/>
            <person name="Sakarya O."/>
            <person name="Salamov A."/>
            <person name="Schaack S."/>
            <person name="Shapiro H."/>
            <person name="Shiga Y."/>
            <person name="Skalitzky C."/>
            <person name="Smith Z."/>
            <person name="Souvorov A."/>
            <person name="Sung W."/>
            <person name="Tang Z."/>
            <person name="Tsuchiya D."/>
            <person name="Tu H."/>
            <person name="Vos H."/>
            <person name="Wang M."/>
            <person name="Wolf Y.I."/>
            <person name="Yamagata H."/>
            <person name="Yamada T."/>
            <person name="Ye Y."/>
            <person name="Shaw J.R."/>
            <person name="Andrews J."/>
            <person name="Crease T.J."/>
            <person name="Tang H."/>
            <person name="Lucas S.M."/>
            <person name="Robertson H.M."/>
            <person name="Bork P."/>
            <person name="Koonin E.V."/>
            <person name="Zdobnov E.M."/>
            <person name="Grigoriev I.V."/>
            <person name="Lynch M."/>
            <person name="Boore J.L."/>
        </authorList>
    </citation>
    <scope>NUCLEOTIDE SEQUENCE [LARGE SCALE GENOMIC DNA]</scope>
</reference>
<gene>
    <name evidence="1" type="ORF">DAPPUDRAFT_103770</name>
</gene>
<name>E9GK83_DAPPU</name>
<dbReference type="InParanoid" id="E9GK83"/>
<dbReference type="Proteomes" id="UP000000305">
    <property type="component" value="Unassembled WGS sequence"/>
</dbReference>
<evidence type="ECO:0000313" key="1">
    <source>
        <dbReference type="EMBL" id="EFX80106.1"/>
    </source>
</evidence>
<organism evidence="1 2">
    <name type="scientific">Daphnia pulex</name>
    <name type="common">Water flea</name>
    <dbReference type="NCBI Taxonomy" id="6669"/>
    <lineage>
        <taxon>Eukaryota</taxon>
        <taxon>Metazoa</taxon>
        <taxon>Ecdysozoa</taxon>
        <taxon>Arthropoda</taxon>
        <taxon>Crustacea</taxon>
        <taxon>Branchiopoda</taxon>
        <taxon>Diplostraca</taxon>
        <taxon>Cladocera</taxon>
        <taxon>Anomopoda</taxon>
        <taxon>Daphniidae</taxon>
        <taxon>Daphnia</taxon>
    </lineage>
</organism>
<accession>E9GK83</accession>
<proteinExistence type="predicted"/>
<sequence length="192" mass="21897">MEPTEFDPKWWSLKFKGPGLRYEVALRIRSGHIMWVNGGLPCGKWPDLRLARNALTVFSREDTATSFTLICQRRRPERSRKIGYNVVPKNKISRQWIYEILEQPPTFMSLAEKSTLSCSLRLLHAAIATASQKDLPEGDAAKGIGQMVKSIKQVLESKPEVKKSNPPERILNDIKEDWINYRKKLGIACGCD</sequence>
<dbReference type="OrthoDB" id="2142338at2759"/>
<protein>
    <submittedName>
        <fullName evidence="1">Uncharacterized protein</fullName>
    </submittedName>
</protein>
<dbReference type="HOGENOM" id="CLU_1416464_0_0_1"/>
<dbReference type="EMBL" id="GL732549">
    <property type="protein sequence ID" value="EFX80106.1"/>
    <property type="molecule type" value="Genomic_DNA"/>
</dbReference>
<keyword evidence="2" id="KW-1185">Reference proteome</keyword>